<evidence type="ECO:0000259" key="2">
    <source>
        <dbReference type="PROSITE" id="PS51782"/>
    </source>
</evidence>
<name>A0A501PQX5_9PROT</name>
<keyword evidence="1" id="KW-0812">Transmembrane</keyword>
<comment type="caution">
    <text evidence="3">The sequence shown here is derived from an EMBL/GenBank/DDBJ whole genome shotgun (WGS) entry which is preliminary data.</text>
</comment>
<dbReference type="SMART" id="SM00257">
    <property type="entry name" value="LysM"/>
    <property type="match status" value="1"/>
</dbReference>
<proteinExistence type="predicted"/>
<dbReference type="Gene3D" id="3.10.350.10">
    <property type="entry name" value="LysM domain"/>
    <property type="match status" value="1"/>
</dbReference>
<dbReference type="Proteomes" id="UP000319148">
    <property type="component" value="Unassembled WGS sequence"/>
</dbReference>
<dbReference type="InterPro" id="IPR013783">
    <property type="entry name" value="Ig-like_fold"/>
</dbReference>
<protein>
    <submittedName>
        <fullName evidence="3">Peptidoglycan-binding protein LysM</fullName>
    </submittedName>
</protein>
<keyword evidence="4" id="KW-1185">Reference proteome</keyword>
<feature type="domain" description="LysM" evidence="2">
    <location>
        <begin position="300"/>
        <end position="349"/>
    </location>
</feature>
<dbReference type="CDD" id="cd00118">
    <property type="entry name" value="LysM"/>
    <property type="match status" value="1"/>
</dbReference>
<dbReference type="PROSITE" id="PS51782">
    <property type="entry name" value="LYSM"/>
    <property type="match status" value="1"/>
</dbReference>
<accession>A0A501PQX5</accession>
<gene>
    <name evidence="3" type="ORF">FIV46_01925</name>
</gene>
<dbReference type="EMBL" id="VFIY01000004">
    <property type="protein sequence ID" value="TPD62863.1"/>
    <property type="molecule type" value="Genomic_DNA"/>
</dbReference>
<dbReference type="Pfam" id="PF01476">
    <property type="entry name" value="LysM"/>
    <property type="match status" value="1"/>
</dbReference>
<keyword evidence="1" id="KW-0472">Membrane</keyword>
<dbReference type="RefSeq" id="WP_139938113.1">
    <property type="nucleotide sequence ID" value="NZ_JBHSYP010000022.1"/>
</dbReference>
<dbReference type="InterPro" id="IPR036779">
    <property type="entry name" value="LysM_dom_sf"/>
</dbReference>
<dbReference type="AlphaFoldDB" id="A0A501PQX5"/>
<evidence type="ECO:0000313" key="3">
    <source>
        <dbReference type="EMBL" id="TPD62863.1"/>
    </source>
</evidence>
<dbReference type="OrthoDB" id="370541at2"/>
<evidence type="ECO:0000313" key="4">
    <source>
        <dbReference type="Proteomes" id="UP000319148"/>
    </source>
</evidence>
<reference evidence="4" key="1">
    <citation type="submission" date="2019-06" db="EMBL/GenBank/DDBJ databases">
        <title>The complete genome of Emcibacter congregatus ZYLT.</title>
        <authorList>
            <person name="Zhao Z."/>
        </authorList>
    </citation>
    <scope>NUCLEOTIDE SEQUENCE [LARGE SCALE GENOMIC DNA]</scope>
    <source>
        <strain evidence="4">MCCC 1A06723</strain>
    </source>
</reference>
<organism evidence="3 4">
    <name type="scientific">Emcibacter nanhaiensis</name>
    <dbReference type="NCBI Taxonomy" id="1505037"/>
    <lineage>
        <taxon>Bacteria</taxon>
        <taxon>Pseudomonadati</taxon>
        <taxon>Pseudomonadota</taxon>
        <taxon>Alphaproteobacteria</taxon>
        <taxon>Emcibacterales</taxon>
        <taxon>Emcibacteraceae</taxon>
        <taxon>Emcibacter</taxon>
    </lineage>
</organism>
<sequence length="358" mass="39875">MVDNRDKPPRKRDSSSADWALKASLTLLGFAAVCAVVWIMFFADESGIDLFSSDLLKDEEFKTQSVETASEEVVRTVIPTFDIVRISRNGTGVIAGRAEPNSDVYVYAWDDEIGAAVADRNGEWVLIFDTPLPSGPTELSLKSQMPGSFDVYSSDVVIVAVPDRDEQRFIEDETEGVVAILSPRAGHGPSRVLQKPRKMNLGDLTKGLSLESLDYDDQGRIMISGMAAPMSVVRVYLDNEYRGEVTGSEDGEWTLAFESRLSDGEHLLRLDQILEGDDVEVRIEQPFDPMLEIDPGRAKGEVIVHPGNSLWHIARKLYGSGFHYTMIFSANRDVIRDPDLIYPGQKFTLPRQDDIEQD</sequence>
<dbReference type="InterPro" id="IPR052196">
    <property type="entry name" value="Bact_Kbp"/>
</dbReference>
<evidence type="ECO:0000256" key="1">
    <source>
        <dbReference type="SAM" id="Phobius"/>
    </source>
</evidence>
<dbReference type="PANTHER" id="PTHR34700">
    <property type="entry name" value="POTASSIUM BINDING PROTEIN KBP"/>
    <property type="match status" value="1"/>
</dbReference>
<keyword evidence="1" id="KW-1133">Transmembrane helix</keyword>
<dbReference type="InterPro" id="IPR018392">
    <property type="entry name" value="LysM"/>
</dbReference>
<dbReference type="Gene3D" id="2.60.40.10">
    <property type="entry name" value="Immunoglobulins"/>
    <property type="match status" value="1"/>
</dbReference>
<feature type="transmembrane region" description="Helical" evidence="1">
    <location>
        <begin position="21"/>
        <end position="43"/>
    </location>
</feature>
<dbReference type="PANTHER" id="PTHR34700:SF4">
    <property type="entry name" value="PHAGE-LIKE ELEMENT PBSX PROTEIN XKDP"/>
    <property type="match status" value="1"/>
</dbReference>